<gene>
    <name evidence="1" type="ORF">HUG17_9581</name>
</gene>
<sequence>MPYSKPISKQQLLLPERKNFIRLSSICQKNILERLSVDNLIRYIYYIISGDPYIDGDENNRISSGNDFRFTPEGHYLVEQIADDHHHHHSQFIGGGGGHKRFASSPSSMGFYPFNDGSSNRINDDDSYVLDWIAKHAQPQQQQQLPMPSMVMMMTENDRSLINNDGSFSFWKNLENSSHTQLFNAFRLPLPSVFNRMPIENRNHLLSTLPSQVKNKYEFYCWSSTTTNPFINGGGDGGNGIIHSSMAN</sequence>
<dbReference type="Proteomes" id="UP000828236">
    <property type="component" value="Unassembled WGS sequence"/>
</dbReference>
<protein>
    <submittedName>
        <fullName evidence="1">Uncharacterized protein</fullName>
    </submittedName>
</protein>
<dbReference type="EMBL" id="SDOV01000003">
    <property type="protein sequence ID" value="KAH7642890.1"/>
    <property type="molecule type" value="Genomic_DNA"/>
</dbReference>
<reference evidence="1" key="1">
    <citation type="submission" date="2020-06" db="EMBL/GenBank/DDBJ databases">
        <authorList>
            <person name="Ji K."/>
            <person name="Li J."/>
        </authorList>
    </citation>
    <scope>NUCLEOTIDE SEQUENCE</scope>
    <source>
        <strain evidence="1">JKM2019</strain>
        <tissue evidence="1">Whole body</tissue>
    </source>
</reference>
<name>A0A9D4P4G4_DERFA</name>
<evidence type="ECO:0000313" key="1">
    <source>
        <dbReference type="EMBL" id="KAH7642890.1"/>
    </source>
</evidence>
<accession>A0A9D4P4G4</accession>
<proteinExistence type="predicted"/>
<organism evidence="1">
    <name type="scientific">Dermatophagoides farinae</name>
    <name type="common">American house dust mite</name>
    <dbReference type="NCBI Taxonomy" id="6954"/>
    <lineage>
        <taxon>Eukaryota</taxon>
        <taxon>Metazoa</taxon>
        <taxon>Ecdysozoa</taxon>
        <taxon>Arthropoda</taxon>
        <taxon>Chelicerata</taxon>
        <taxon>Arachnida</taxon>
        <taxon>Acari</taxon>
        <taxon>Acariformes</taxon>
        <taxon>Sarcoptiformes</taxon>
        <taxon>Astigmata</taxon>
        <taxon>Psoroptidia</taxon>
        <taxon>Analgoidea</taxon>
        <taxon>Pyroglyphidae</taxon>
        <taxon>Dermatophagoidinae</taxon>
        <taxon>Dermatophagoides</taxon>
    </lineage>
</organism>
<comment type="caution">
    <text evidence="1">The sequence shown here is derived from an EMBL/GenBank/DDBJ whole genome shotgun (WGS) entry which is preliminary data.</text>
</comment>
<dbReference type="AlphaFoldDB" id="A0A9D4P4G4"/>
<reference evidence="1" key="2">
    <citation type="journal article" date="2021" name="World Allergy Organ. J.">
        <title>Chromosome-level assembly of Dermatophagoides farinae genome and transcriptome reveals two novel allergens Der f 37 and Der f 39.</title>
        <authorList>
            <person name="Chen J."/>
            <person name="Cai Z."/>
            <person name="Fan D."/>
            <person name="Hu J."/>
            <person name="Hou Y."/>
            <person name="He Y."/>
            <person name="Zhang Z."/>
            <person name="Zhao Z."/>
            <person name="Gao P."/>
            <person name="Hu W."/>
            <person name="Sun J."/>
            <person name="Li J."/>
            <person name="Ji K."/>
        </authorList>
    </citation>
    <scope>NUCLEOTIDE SEQUENCE</scope>
    <source>
        <strain evidence="1">JKM2019</strain>
    </source>
</reference>